<dbReference type="SUPFAM" id="SSF55424">
    <property type="entry name" value="FAD/NAD-linked reductases, dimerisation (C-terminal) domain"/>
    <property type="match status" value="1"/>
</dbReference>
<dbReference type="HOGENOM" id="CLU_003291_1_0_7"/>
<proteinExistence type="inferred from homology"/>
<evidence type="ECO:0000256" key="4">
    <source>
        <dbReference type="ARBA" id="ARBA00022630"/>
    </source>
</evidence>
<dbReference type="PANTHER" id="PTHR43429:SF3">
    <property type="entry name" value="NITRITE REDUCTASE [NAD(P)H]"/>
    <property type="match status" value="1"/>
</dbReference>
<dbReference type="GO" id="GO:0050451">
    <property type="term" value="F:CoA-disulfide reductase (NADPH) activity"/>
    <property type="evidence" value="ECO:0007669"/>
    <property type="project" value="UniProtKB-EC"/>
</dbReference>
<name>C0QJR6_DESAH</name>
<evidence type="ECO:0000256" key="1">
    <source>
        <dbReference type="ARBA" id="ARBA00001974"/>
    </source>
</evidence>
<reference evidence="8 9" key="1">
    <citation type="journal article" date="2009" name="Environ. Microbiol.">
        <title>Genome sequence of Desulfobacterium autotrophicum HRM2, a marine sulfate reducer oxidizing organic carbon completely to carbon dioxide.</title>
        <authorList>
            <person name="Strittmatter A.W."/>
            <person name="Liesegang H."/>
            <person name="Rabus R."/>
            <person name="Decker I."/>
            <person name="Amann J."/>
            <person name="Andres S."/>
            <person name="Henne A."/>
            <person name="Fricke W.F."/>
            <person name="Martinez-Arias R."/>
            <person name="Bartels D."/>
            <person name="Goesmann A."/>
            <person name="Krause L."/>
            <person name="Puehler A."/>
            <person name="Klenk H.P."/>
            <person name="Richter M."/>
            <person name="Schuler M."/>
            <person name="Gloeckner F.O."/>
            <person name="Meyerdierks A."/>
            <person name="Gottschalk G."/>
            <person name="Amann R."/>
        </authorList>
    </citation>
    <scope>NUCLEOTIDE SEQUENCE [LARGE SCALE GENOMIC DNA]</scope>
    <source>
        <strain evidence="9">ATCC 43914 / DSM 3382 / HRM2</strain>
    </source>
</reference>
<dbReference type="EMBL" id="CP001087">
    <property type="protein sequence ID" value="ACN13919.1"/>
    <property type="molecule type" value="Genomic_DNA"/>
</dbReference>
<keyword evidence="9" id="KW-1185">Reference proteome</keyword>
<dbReference type="Gene3D" id="3.50.50.60">
    <property type="entry name" value="FAD/NAD(P)-binding domain"/>
    <property type="match status" value="2"/>
</dbReference>
<keyword evidence="4" id="KW-0285">Flavoprotein</keyword>
<dbReference type="PANTHER" id="PTHR43429">
    <property type="entry name" value="PYRIDINE NUCLEOTIDE-DISULFIDE OXIDOREDUCTASE DOMAIN-CONTAINING"/>
    <property type="match status" value="1"/>
</dbReference>
<comment type="similarity">
    <text evidence="3">Belongs to the class-III pyridine nucleotide-disulfide oxidoreductase family.</text>
</comment>
<evidence type="ECO:0000256" key="3">
    <source>
        <dbReference type="ARBA" id="ARBA00009130"/>
    </source>
</evidence>
<evidence type="ECO:0000256" key="2">
    <source>
        <dbReference type="ARBA" id="ARBA00006442"/>
    </source>
</evidence>
<dbReference type="Proteomes" id="UP000000442">
    <property type="component" value="Chromosome"/>
</dbReference>
<feature type="domain" description="Pyridine nucleotide-disulphide oxidoreductase dimerisation" evidence="6">
    <location>
        <begin position="332"/>
        <end position="430"/>
    </location>
</feature>
<dbReference type="AlphaFoldDB" id="C0QJR6"/>
<dbReference type="Pfam" id="PF07992">
    <property type="entry name" value="Pyr_redox_2"/>
    <property type="match status" value="1"/>
</dbReference>
<dbReference type="RefSeq" id="WP_012663159.1">
    <property type="nucleotide sequence ID" value="NC_012108.1"/>
</dbReference>
<dbReference type="eggNOG" id="COG0446">
    <property type="taxonomic scope" value="Bacteria"/>
</dbReference>
<keyword evidence="5" id="KW-0274">FAD</keyword>
<dbReference type="InterPro" id="IPR023753">
    <property type="entry name" value="FAD/NAD-binding_dom"/>
</dbReference>
<dbReference type="STRING" id="177437.HRM2_08060"/>
<protein>
    <submittedName>
        <fullName evidence="8">FAD/NADH-dependent pyridinepyridine nucleotide-disulphide oxidoreductase</fullName>
        <ecNumber evidence="8">1.6.99.3</ecNumber>
        <ecNumber evidence="8">1.8.1.14</ecNumber>
    </submittedName>
</protein>
<dbReference type="PRINTS" id="PR00411">
    <property type="entry name" value="PNDRDTASEI"/>
</dbReference>
<evidence type="ECO:0000259" key="6">
    <source>
        <dbReference type="Pfam" id="PF02852"/>
    </source>
</evidence>
<dbReference type="SUPFAM" id="SSF51905">
    <property type="entry name" value="FAD/NAD(P)-binding domain"/>
    <property type="match status" value="1"/>
</dbReference>
<evidence type="ECO:0000313" key="8">
    <source>
        <dbReference type="EMBL" id="ACN13919.1"/>
    </source>
</evidence>
<evidence type="ECO:0000256" key="5">
    <source>
        <dbReference type="ARBA" id="ARBA00022827"/>
    </source>
</evidence>
<dbReference type="EC" id="1.6.99.3" evidence="8"/>
<dbReference type="Pfam" id="PF02852">
    <property type="entry name" value="Pyr_redox_dim"/>
    <property type="match status" value="1"/>
</dbReference>
<accession>C0QJR6</accession>
<organism evidence="8 9">
    <name type="scientific">Desulforapulum autotrophicum (strain ATCC 43914 / DSM 3382 / VKM B-1955 / HRM2)</name>
    <name type="common">Desulfobacterium autotrophicum</name>
    <dbReference type="NCBI Taxonomy" id="177437"/>
    <lineage>
        <taxon>Bacteria</taxon>
        <taxon>Pseudomonadati</taxon>
        <taxon>Thermodesulfobacteriota</taxon>
        <taxon>Desulfobacteria</taxon>
        <taxon>Desulfobacterales</taxon>
        <taxon>Desulfobacteraceae</taxon>
        <taxon>Desulforapulum</taxon>
    </lineage>
</organism>
<dbReference type="InterPro" id="IPR036188">
    <property type="entry name" value="FAD/NAD-bd_sf"/>
</dbReference>
<gene>
    <name evidence="8" type="ordered locus">HRM2_08060</name>
</gene>
<keyword evidence="8" id="KW-0560">Oxidoreductase</keyword>
<sequence length="449" mass="49017">MKNGERLVIIGGGGGGFATAMRAKALMPKIDITLVRKEKRFIVRCSLPYVVSGLVTGESIVNPDKKFIDAGINVIVDEVTHVDTKQKKVRLSNAREIPYDKLVMATGATPVVPPIEGSDLDGVFTFRSLSDAEKILDFMEKKKPRKMIFIGAGFITMELASNLLITPSERYEITIVEMLEHPLPLMLDAEFGTKLQEYLTEKGLKMKMGHRVTKILGRDQAVSAVVLENNEQLEADLIVLNVGVKANLELAKQIGLETGAYGIKTNEYMETSEPDIFALGDCAEKKHFITGKPVPGVLRGPAIIAGRHVAKKLAGYDVPFPGVLDNAVVRLFDKSIGFTGLTETRAREEGYDPVCATVESRSKHMMMPGMKPWTIKLVFDRKSKKLLGGQILSDSEAPVKEIDTVNALILGGKTVYDLCSIMCAGQPDLSSEPSAEPISIAAEQVLVKM</sequence>
<feature type="domain" description="FAD/NAD(P)-binding" evidence="7">
    <location>
        <begin position="6"/>
        <end position="285"/>
    </location>
</feature>
<dbReference type="PRINTS" id="PR00368">
    <property type="entry name" value="FADPNR"/>
</dbReference>
<evidence type="ECO:0000259" key="7">
    <source>
        <dbReference type="Pfam" id="PF07992"/>
    </source>
</evidence>
<evidence type="ECO:0000313" key="9">
    <source>
        <dbReference type="Proteomes" id="UP000000442"/>
    </source>
</evidence>
<dbReference type="EC" id="1.8.1.14" evidence="8"/>
<dbReference type="InterPro" id="IPR004099">
    <property type="entry name" value="Pyr_nucl-diS_OxRdtase_dimer"/>
</dbReference>
<dbReference type="InterPro" id="IPR050260">
    <property type="entry name" value="FAD-bd_OxRdtase"/>
</dbReference>
<dbReference type="InterPro" id="IPR016156">
    <property type="entry name" value="FAD/NAD-linked_Rdtase_dimer_sf"/>
</dbReference>
<dbReference type="KEGG" id="dat:HRM2_08060"/>
<comment type="cofactor">
    <cofactor evidence="1">
        <name>FAD</name>
        <dbReference type="ChEBI" id="CHEBI:57692"/>
    </cofactor>
</comment>
<comment type="similarity">
    <text evidence="2">Belongs to the FAD-dependent oxidoreductase family.</text>
</comment>
<dbReference type="OrthoDB" id="9769238at2"/>